<gene>
    <name evidence="3" type="ORF">BF93_05435</name>
</gene>
<sequence length="273" mass="28314">MPFTPSHAVLALPFARRPGLAAAIAVGAMAPDLPMFLRGTGVDYALTHDPRWIPATVLIALALLLIWRVLLRPVARALAPRALGSRLPGTWDRGPAAALRETFPSAGGAALVLVGLAAGIASHILWDGFTHEGRFGTVLLPALARPWGPLPGYKVLQYGSGLGGLILLGVAGVHWLRGREPGPTAPAPRMLRVGWWLSLPMLLLGAVAVSAALEGPPASLGAAYRLAGTLPPVVGLWGILTVALAAVLRLARPGSPYASSPSASASEARDRSR</sequence>
<comment type="caution">
    <text evidence="3">The sequence shown here is derived from an EMBL/GenBank/DDBJ whole genome shotgun (WGS) entry which is preliminary data.</text>
</comment>
<keyword evidence="2" id="KW-0472">Membrane</keyword>
<keyword evidence="4" id="KW-1185">Reference proteome</keyword>
<organism evidence="3 4">
    <name type="scientific">Brachybacterium phenoliresistens</name>
    <dbReference type="NCBI Taxonomy" id="396014"/>
    <lineage>
        <taxon>Bacteria</taxon>
        <taxon>Bacillati</taxon>
        <taxon>Actinomycetota</taxon>
        <taxon>Actinomycetes</taxon>
        <taxon>Micrococcales</taxon>
        <taxon>Dermabacteraceae</taxon>
        <taxon>Brachybacterium</taxon>
    </lineage>
</organism>
<evidence type="ECO:0000256" key="2">
    <source>
        <dbReference type="SAM" id="Phobius"/>
    </source>
</evidence>
<dbReference type="RefSeq" id="WP_084148611.1">
    <property type="nucleotide sequence ID" value="NZ_KK070002.1"/>
</dbReference>
<feature type="region of interest" description="Disordered" evidence="1">
    <location>
        <begin position="254"/>
        <end position="273"/>
    </location>
</feature>
<feature type="transmembrane region" description="Helical" evidence="2">
    <location>
        <begin position="103"/>
        <end position="126"/>
    </location>
</feature>
<accession>Z9JNZ8</accession>
<reference evidence="3 4" key="1">
    <citation type="submission" date="2014-02" db="EMBL/GenBank/DDBJ databases">
        <title>Genome sequence of Brachybacterium phenoliresistens strain W13A50.</title>
        <authorList>
            <person name="Wang X."/>
        </authorList>
    </citation>
    <scope>NUCLEOTIDE SEQUENCE [LARGE SCALE GENOMIC DNA]</scope>
    <source>
        <strain evidence="3 4">W13A50</strain>
    </source>
</reference>
<dbReference type="Proteomes" id="UP000023067">
    <property type="component" value="Unassembled WGS sequence"/>
</dbReference>
<dbReference type="HOGENOM" id="CLU_063873_3_0_11"/>
<evidence type="ECO:0000313" key="4">
    <source>
        <dbReference type="Proteomes" id="UP000023067"/>
    </source>
</evidence>
<feature type="transmembrane region" description="Helical" evidence="2">
    <location>
        <begin position="52"/>
        <end position="71"/>
    </location>
</feature>
<feature type="transmembrane region" description="Helical" evidence="2">
    <location>
        <begin position="233"/>
        <end position="251"/>
    </location>
</feature>
<evidence type="ECO:0000256" key="1">
    <source>
        <dbReference type="SAM" id="MobiDB-lite"/>
    </source>
</evidence>
<name>Z9JNZ8_9MICO</name>
<dbReference type="STRING" id="396014.BF93_05435"/>
<keyword evidence="2" id="KW-1133">Transmembrane helix</keyword>
<dbReference type="AlphaFoldDB" id="Z9JNZ8"/>
<feature type="transmembrane region" description="Helical" evidence="2">
    <location>
        <begin position="155"/>
        <end position="173"/>
    </location>
</feature>
<dbReference type="EMBL" id="JDYK01000019">
    <property type="protein sequence ID" value="EWS80130.1"/>
    <property type="molecule type" value="Genomic_DNA"/>
</dbReference>
<protein>
    <submittedName>
        <fullName evidence="3">Cell wall anchor protein</fullName>
    </submittedName>
</protein>
<dbReference type="InterPro" id="IPR025238">
    <property type="entry name" value="DUF4184"/>
</dbReference>
<dbReference type="Pfam" id="PF13803">
    <property type="entry name" value="DUF4184"/>
    <property type="match status" value="1"/>
</dbReference>
<evidence type="ECO:0000313" key="3">
    <source>
        <dbReference type="EMBL" id="EWS80130.1"/>
    </source>
</evidence>
<feature type="transmembrane region" description="Helical" evidence="2">
    <location>
        <begin position="193"/>
        <end position="213"/>
    </location>
</feature>
<proteinExistence type="predicted"/>
<dbReference type="OrthoDB" id="8481923at2"/>
<keyword evidence="2" id="KW-0812">Transmembrane</keyword>
<feature type="compositionally biased region" description="Low complexity" evidence="1">
    <location>
        <begin position="254"/>
        <end position="266"/>
    </location>
</feature>
<dbReference type="eggNOG" id="ENOG5032Z70">
    <property type="taxonomic scope" value="Bacteria"/>
</dbReference>